<dbReference type="AlphaFoldDB" id="A0A8H3J8Q8"/>
<reference evidence="1" key="1">
    <citation type="submission" date="2021-03" db="EMBL/GenBank/DDBJ databases">
        <authorList>
            <person name="Tagirdzhanova G."/>
        </authorList>
    </citation>
    <scope>NUCLEOTIDE SEQUENCE</scope>
</reference>
<comment type="caution">
    <text evidence="1">The sequence shown here is derived from an EMBL/GenBank/DDBJ whole genome shotgun (WGS) entry which is preliminary data.</text>
</comment>
<organism evidence="1 2">
    <name type="scientific">Imshaugia aleurites</name>
    <dbReference type="NCBI Taxonomy" id="172621"/>
    <lineage>
        <taxon>Eukaryota</taxon>
        <taxon>Fungi</taxon>
        <taxon>Dikarya</taxon>
        <taxon>Ascomycota</taxon>
        <taxon>Pezizomycotina</taxon>
        <taxon>Lecanoromycetes</taxon>
        <taxon>OSLEUM clade</taxon>
        <taxon>Lecanoromycetidae</taxon>
        <taxon>Lecanorales</taxon>
        <taxon>Lecanorineae</taxon>
        <taxon>Parmeliaceae</taxon>
        <taxon>Imshaugia</taxon>
    </lineage>
</organism>
<evidence type="ECO:0000313" key="1">
    <source>
        <dbReference type="EMBL" id="CAF9942776.1"/>
    </source>
</evidence>
<dbReference type="PANTHER" id="PTHR39596">
    <property type="match status" value="1"/>
</dbReference>
<evidence type="ECO:0008006" key="3">
    <source>
        <dbReference type="Google" id="ProtNLM"/>
    </source>
</evidence>
<dbReference type="OrthoDB" id="2426273at2759"/>
<dbReference type="Proteomes" id="UP000664534">
    <property type="component" value="Unassembled WGS sequence"/>
</dbReference>
<protein>
    <recommendedName>
        <fullName evidence="3">Heterokaryon incompatibility domain-containing protein</fullName>
    </recommendedName>
</protein>
<name>A0A8H3J8Q8_9LECA</name>
<dbReference type="PANTHER" id="PTHR39596:SF4">
    <property type="entry name" value="HET DOMAIN PROTEIN (AFU_ORTHOLOGUE AFUA_3G03140)-RELATED"/>
    <property type="match status" value="1"/>
</dbReference>
<gene>
    <name evidence="1" type="ORF">IMSHALPRED_004726</name>
</gene>
<proteinExistence type="predicted"/>
<accession>A0A8H3J8Q8</accession>
<evidence type="ECO:0000313" key="2">
    <source>
        <dbReference type="Proteomes" id="UP000664534"/>
    </source>
</evidence>
<keyword evidence="2" id="KW-1185">Reference proteome</keyword>
<dbReference type="EMBL" id="CAJPDT010000234">
    <property type="protein sequence ID" value="CAF9942776.1"/>
    <property type="molecule type" value="Genomic_DNA"/>
</dbReference>
<sequence length="835" mass="95410">MTELGVDLDAHLPQAGHTFTYERVERQLRRDTFVSDSASAGSHPIPFVCESLKYKHDVENNMHEYYSQAEQHARLKSFCRQLYDAVAPAEGHCKRLDDCFSQIVVCNFQTHGRHEKITEDACDILGRLPEIPLELPDQLLFYSPDDSVDVASRTLSPRAVGWRDLSVVTYVANNVIRTALMAAIFQTKTTGTMLDEFIDTTANLLSTSSEFCQSTASSEEKHSWFLVRAFLWTSWQRCSMMYFYTIVGSHLKSGFNDHDGNSLILKSCLVAPGVSIQEMSRRFASSGKSEYMCGWAFELLRSHPSAIGLDFRRFHHRFSDAFGARAGRCIQSQQTSCKGDDLEKCQRFKGMKITDQSAHGENCSRHCKRLFWNETSYRSVAGARAVELVDDPSHGELTYCEATGDTLAVSHVWSHGQGGRPELGHGFNHCLHRRYIAIAQSLGCSSYWMDSPCIPEDHQLRQEAIAKINEVFEMSRATVIYDRDLTEINVEDEDLSVRVRELILVTAMICDWNLRAWTFLEAFRGRRNIYMLCKDNRTVSLRDTVEVVFHKGSIDIALLLLTIPHLLPSRDRKDFRYINNAHESGFMTVETAGSHLSHRAASRPGDDVVIWSLLTRDKIAKTPKTSVLRRLLYQDKVYKESKAFWKRQRDRSLNTSFLLSSAPRLKTRGLRWAPSSPMAELWQNPLNGMTSRLLALDGIESEAGLITKDGHLARWLTYDLIGNVIGARTVSTWLGVELNPVDDRCQVNLRRIRQRHLRGYIWGIILQPLHFRGYMDPAPNRSHEKTLVAVCATNFRCRLPCNEDERVFWKWRGVYEWDNIEPLPHLQLTSDVLLV</sequence>